<feature type="transmembrane region" description="Helical" evidence="16">
    <location>
        <begin position="933"/>
        <end position="955"/>
    </location>
</feature>
<dbReference type="Pfam" id="PF00001">
    <property type="entry name" value="7tm_1"/>
    <property type="match status" value="1"/>
</dbReference>
<dbReference type="SMART" id="SM01381">
    <property type="entry name" value="7TM_GPCR_Srsx"/>
    <property type="match status" value="1"/>
</dbReference>
<evidence type="ECO:0000256" key="3">
    <source>
        <dbReference type="ARBA" id="ARBA00022475"/>
    </source>
</evidence>
<evidence type="ECO:0000256" key="8">
    <source>
        <dbReference type="ARBA" id="ARBA00023139"/>
    </source>
</evidence>
<dbReference type="GO" id="GO:0004366">
    <property type="term" value="F:glycerol-3-phosphate O-acyltransferase activity"/>
    <property type="evidence" value="ECO:0007669"/>
    <property type="project" value="TreeGrafter"/>
</dbReference>
<dbReference type="PRINTS" id="PR00237">
    <property type="entry name" value="GPCRRHODOPSN"/>
</dbReference>
<evidence type="ECO:0000256" key="13">
    <source>
        <dbReference type="ARBA" id="ARBA00031735"/>
    </source>
</evidence>
<keyword evidence="4 14" id="KW-0812">Transmembrane</keyword>
<keyword evidence="5 16" id="KW-1133">Transmembrane helix</keyword>
<comment type="caution">
    <text evidence="18">The sequence shown here is derived from an EMBL/GenBank/DDBJ whole genome shotgun (WGS) entry which is preliminary data.</text>
</comment>
<evidence type="ECO:0000256" key="9">
    <source>
        <dbReference type="ARBA" id="ARBA00023157"/>
    </source>
</evidence>
<feature type="compositionally biased region" description="Acidic residues" evidence="15">
    <location>
        <begin position="295"/>
        <end position="307"/>
    </location>
</feature>
<dbReference type="GO" id="GO:0019229">
    <property type="term" value="P:regulation of vasoconstriction"/>
    <property type="evidence" value="ECO:0007669"/>
    <property type="project" value="InterPro"/>
</dbReference>
<keyword evidence="10 14" id="KW-0675">Receptor</keyword>
<evidence type="ECO:0000256" key="4">
    <source>
        <dbReference type="ARBA" id="ARBA00022692"/>
    </source>
</evidence>
<feature type="compositionally biased region" description="Low complexity" evidence="15">
    <location>
        <begin position="309"/>
        <end position="326"/>
    </location>
</feature>
<organism evidence="18 19">
    <name type="scientific">Bos mutus</name>
    <name type="common">wild yak</name>
    <dbReference type="NCBI Taxonomy" id="72004"/>
    <lineage>
        <taxon>Eukaryota</taxon>
        <taxon>Metazoa</taxon>
        <taxon>Chordata</taxon>
        <taxon>Craniata</taxon>
        <taxon>Vertebrata</taxon>
        <taxon>Euteleostomi</taxon>
        <taxon>Mammalia</taxon>
        <taxon>Eutheria</taxon>
        <taxon>Laurasiatheria</taxon>
        <taxon>Artiodactyla</taxon>
        <taxon>Ruminantia</taxon>
        <taxon>Pecora</taxon>
        <taxon>Bovidae</taxon>
        <taxon>Bovinae</taxon>
        <taxon>Bos</taxon>
    </lineage>
</organism>
<dbReference type="GO" id="GO:0019432">
    <property type="term" value="P:triglyceride biosynthetic process"/>
    <property type="evidence" value="ECO:0007669"/>
    <property type="project" value="TreeGrafter"/>
</dbReference>
<dbReference type="InterPro" id="IPR000207">
    <property type="entry name" value="ADRA2B_rcpt"/>
</dbReference>
<keyword evidence="6 14" id="KW-0297">G-protein coupled receptor</keyword>
<dbReference type="GO" id="GO:0031966">
    <property type="term" value="C:mitochondrial membrane"/>
    <property type="evidence" value="ECO:0007669"/>
    <property type="project" value="TreeGrafter"/>
</dbReference>
<accession>A0A6B0RJA2</accession>
<keyword evidence="7 16" id="KW-0472">Membrane</keyword>
<gene>
    <name evidence="18" type="ORF">E5288_WYG017288</name>
</gene>
<dbReference type="PANTHER" id="PTHR12563:SF15">
    <property type="entry name" value="GLYCEROL-3-PHOSPHATE ACYLTRANSFERASE 2, MITOCHONDRIAL"/>
    <property type="match status" value="1"/>
</dbReference>
<comment type="subcellular location">
    <subcellularLocation>
        <location evidence="1">Cell membrane</location>
        <topology evidence="1">Multi-pass membrane protein</topology>
    </subcellularLocation>
</comment>
<evidence type="ECO:0000256" key="5">
    <source>
        <dbReference type="ARBA" id="ARBA00022989"/>
    </source>
</evidence>
<comment type="similarity">
    <text evidence="14">Belongs to the G-protein coupled receptor 1 family.</text>
</comment>
<evidence type="ECO:0000256" key="1">
    <source>
        <dbReference type="ARBA" id="ARBA00004651"/>
    </source>
</evidence>
<feature type="transmembrane region" description="Helical" evidence="16">
    <location>
        <begin position="88"/>
        <end position="108"/>
    </location>
</feature>
<evidence type="ECO:0000259" key="17">
    <source>
        <dbReference type="PROSITE" id="PS50262"/>
    </source>
</evidence>
<dbReference type="PRINTS" id="PR00559">
    <property type="entry name" value="ADRENRGCA2BR"/>
</dbReference>
<evidence type="ECO:0000313" key="19">
    <source>
        <dbReference type="Proteomes" id="UP000322234"/>
    </source>
</evidence>
<feature type="transmembrane region" description="Helical" evidence="16">
    <location>
        <begin position="366"/>
        <end position="387"/>
    </location>
</feature>
<dbReference type="PANTHER" id="PTHR12563">
    <property type="entry name" value="GLYCEROL-3-PHOSPHATE ACYLTRANSFERASE"/>
    <property type="match status" value="1"/>
</dbReference>
<dbReference type="GO" id="GO:0004938">
    <property type="term" value="F:alpha2-adrenergic receptor activity"/>
    <property type="evidence" value="ECO:0007669"/>
    <property type="project" value="InterPro"/>
</dbReference>
<feature type="domain" description="G-protein coupled receptors family 1 profile" evidence="17">
    <location>
        <begin position="29"/>
        <end position="423"/>
    </location>
</feature>
<keyword evidence="3" id="KW-1003">Cell membrane</keyword>
<evidence type="ECO:0000256" key="12">
    <source>
        <dbReference type="ARBA" id="ARBA00023288"/>
    </source>
</evidence>
<proteinExistence type="inferred from homology"/>
<feature type="transmembrane region" description="Helical" evidence="16">
    <location>
        <begin position="12"/>
        <end position="37"/>
    </location>
</feature>
<feature type="transmembrane region" description="Helical" evidence="16">
    <location>
        <begin position="407"/>
        <end position="426"/>
    </location>
</feature>
<dbReference type="CDD" id="cd15321">
    <property type="entry name" value="7tmA_alpha2B_AR"/>
    <property type="match status" value="1"/>
</dbReference>
<evidence type="ECO:0000256" key="2">
    <source>
        <dbReference type="ARBA" id="ARBA00019305"/>
    </source>
</evidence>
<dbReference type="InterPro" id="IPR002123">
    <property type="entry name" value="Plipid/glycerol_acylTrfase"/>
</dbReference>
<feature type="region of interest" description="Disordered" evidence="15">
    <location>
        <begin position="206"/>
        <end position="326"/>
    </location>
</feature>
<evidence type="ECO:0000256" key="11">
    <source>
        <dbReference type="ARBA" id="ARBA00023224"/>
    </source>
</evidence>
<dbReference type="GO" id="GO:0008654">
    <property type="term" value="P:phospholipid biosynthetic process"/>
    <property type="evidence" value="ECO:0007669"/>
    <property type="project" value="TreeGrafter"/>
</dbReference>
<dbReference type="InterPro" id="IPR022284">
    <property type="entry name" value="GPAT/DHAPAT"/>
</dbReference>
<dbReference type="GO" id="GO:0006631">
    <property type="term" value="P:fatty acid metabolic process"/>
    <property type="evidence" value="ECO:0007669"/>
    <property type="project" value="TreeGrafter"/>
</dbReference>
<keyword evidence="19" id="KW-1185">Reference proteome</keyword>
<name>A0A6B0RJA2_9CETA</name>
<dbReference type="GO" id="GO:0006072">
    <property type="term" value="P:glycerol-3-phosphate metabolic process"/>
    <property type="evidence" value="ECO:0007669"/>
    <property type="project" value="TreeGrafter"/>
</dbReference>
<dbReference type="GO" id="GO:0034587">
    <property type="term" value="P:piRNA processing"/>
    <property type="evidence" value="ECO:0007669"/>
    <property type="project" value="TreeGrafter"/>
</dbReference>
<dbReference type="InterPro" id="IPR002233">
    <property type="entry name" value="ADR_fam"/>
</dbReference>
<feature type="transmembrane region" description="Helical" evidence="16">
    <location>
        <begin position="49"/>
        <end position="68"/>
    </location>
</feature>
<evidence type="ECO:0000256" key="14">
    <source>
        <dbReference type="RuleBase" id="RU000688"/>
    </source>
</evidence>
<dbReference type="InterPro" id="IPR017452">
    <property type="entry name" value="GPCR_Rhodpsn_7TM"/>
</dbReference>
<protein>
    <recommendedName>
        <fullName evidence="2">Alpha-2B adrenergic receptor</fullName>
    </recommendedName>
    <alternativeName>
        <fullName evidence="13">Alpha-2B adrenoreceptor</fullName>
    </alternativeName>
</protein>
<sequence>MDHQEPYSVQATAAIAAVITFLILFTIFGNALVILAVLTSRSLRAPQNLFLVSLAAADILVATLIIPFSLANELLGYWYFWRTWCEVYLALDVLFCTSSIVHLCAISLDRYWAVSRALEYNSKRTPRRIKFIILIVWLIAAVISLPPLIYKGDQGPQPLARPQCKLNQEAWYILASSIGSFFAPCLIMILVYLRIYLIAKRSHCRGPRAKGGPGERESKQPHPAPGEVSDSAKLPTLASQLATPGEANGCSQPHPGEKGDGETPEAPGTPALPPSWPAIPKSGQGQKEGVCGSSPEEEAEEEEEEGCEPQALPASPASACSPPLQQPQGSRVLATLRGQVLLGRGTGTAGAQWWRRRTQLSREKRFTFVLAVVIGVFVLCWFPFFFSYSLGAICPQHCKVPHGLFQFFFWIGYCNSSLNPVIYTVFNQDFRRAFRRILCREWTQTAWLGPSCDGTEAFMGNCSGKWKSLSKTLRGLKTAAAKATGPKQNSDEACNPGPKPRASWGLLLTVGPFLTSFISSLRPGGVLSPHVAKSPEVHTGTSLWSSGFGMKLEAVTPFLGKYRPFVGRCCQTCTPKSWESLFHRSIMDLGFCNVILVKEENTRVQNVISGRAPGGAGEGQVPSHVRKEVQRILGHIQAPPRPFLLRLFSWALLRFLNCLFLNVQLYRGQMKMVQKASQAGSPLVFLSTHKSVLDGILLPFVLLSQGVGVLRVAWDPRTCSPLLRALLKKLGGLFLPPEANLSPDSPEGVLARAVVHATVEQLLASRQPLLIFLEEPPGVRGPRLSALGLSWLGLVVQGVQAGIVPDTLLVPVAVTYDLVPEAPHDTCHALAPLGLWTGALAVLRSLRRWGCGRRVCVRVHLAQPFSLQEYIINARSCWGSRQTLEQLLQPIVLGQCTAVPDTEKEQEWTPVTGPLLALREEDQLLVRRLSWHVLNASVASSAVMSTAIMATLLLFKHQKVGPRVLRAQGRSPGPWLSPPLPTQGVFLSQLLGEFSWLTEETLLRGFDVGFSGQLRCLVQHTLSLLRPHVALLRIQQGDLLVVPRPGPGLTSLARLSAELLPTFLSEAVGACAVRGLLAGRVPPEGPWELQGVELLSQKELPVAAGLPCQSCYCYCQEVLDRLIQCGLLVAEETPGSQPACDTGRQRLSARLLWKLSGDFTDSDSDDFEEAEGRYFRLSQQSRCPDFFLFLCRLLSPVLKAFAQAAAFLHRGRLPDTESGYTEQLFQFLRATAQEEGLFECADPNLAISAIWTFRDLGVLQQTPGPTGPMLHLSPAFASRDSQEKLGQFIRQFICS</sequence>
<dbReference type="InterPro" id="IPR000276">
    <property type="entry name" value="GPCR_Rhodpsn"/>
</dbReference>
<dbReference type="Gene3D" id="1.20.1070.10">
    <property type="entry name" value="Rhodopsin 7-helix transmembrane proteins"/>
    <property type="match status" value="2"/>
</dbReference>
<feature type="transmembrane region" description="Helical" evidence="16">
    <location>
        <begin position="170"/>
        <end position="193"/>
    </location>
</feature>
<feature type="transmembrane region" description="Helical" evidence="16">
    <location>
        <begin position="129"/>
        <end position="150"/>
    </location>
</feature>
<keyword evidence="9" id="KW-1015">Disulfide bond</keyword>
<dbReference type="GO" id="GO:0030168">
    <property type="term" value="P:platelet activation"/>
    <property type="evidence" value="ECO:0007669"/>
    <property type="project" value="InterPro"/>
</dbReference>
<evidence type="ECO:0000256" key="16">
    <source>
        <dbReference type="SAM" id="Phobius"/>
    </source>
</evidence>
<evidence type="ECO:0000256" key="10">
    <source>
        <dbReference type="ARBA" id="ARBA00023170"/>
    </source>
</evidence>
<dbReference type="FunFam" id="1.20.1070.10:FF:000185">
    <property type="entry name" value="Alpha-2B adrenergic receptor"/>
    <property type="match status" value="1"/>
</dbReference>
<keyword evidence="11 14" id="KW-0807">Transducer</keyword>
<reference evidence="18" key="1">
    <citation type="submission" date="2019-10" db="EMBL/GenBank/DDBJ databases">
        <title>The sequence and de novo assembly of the wild yak genome.</title>
        <authorList>
            <person name="Liu Y."/>
        </authorList>
    </citation>
    <scope>NUCLEOTIDE SEQUENCE [LARGE SCALE GENOMIC DNA]</scope>
    <source>
        <strain evidence="18">WY2019</strain>
    </source>
</reference>
<dbReference type="Proteomes" id="UP000322234">
    <property type="component" value="Unassembled WGS sequence"/>
</dbReference>
<dbReference type="PRINTS" id="PR01103">
    <property type="entry name" value="ADRENERGICR"/>
</dbReference>
<evidence type="ECO:0000256" key="15">
    <source>
        <dbReference type="SAM" id="MobiDB-lite"/>
    </source>
</evidence>
<evidence type="ECO:0000313" key="18">
    <source>
        <dbReference type="EMBL" id="MXQ90188.1"/>
    </source>
</evidence>
<dbReference type="EMBL" id="VBQZ03000061">
    <property type="protein sequence ID" value="MXQ90188.1"/>
    <property type="molecule type" value="Genomic_DNA"/>
</dbReference>
<keyword evidence="8" id="KW-0564">Palmitate</keyword>
<dbReference type="SMART" id="SM00563">
    <property type="entry name" value="PlsC"/>
    <property type="match status" value="1"/>
</dbReference>
<dbReference type="SUPFAM" id="SSF81321">
    <property type="entry name" value="Family A G protein-coupled receptor-like"/>
    <property type="match status" value="1"/>
</dbReference>
<dbReference type="PROSITE" id="PS50262">
    <property type="entry name" value="G_PROTEIN_RECEP_F1_2"/>
    <property type="match status" value="1"/>
</dbReference>
<dbReference type="GO" id="GO:0005886">
    <property type="term" value="C:plasma membrane"/>
    <property type="evidence" value="ECO:0007669"/>
    <property type="project" value="UniProtKB-SubCell"/>
</dbReference>
<evidence type="ECO:0000256" key="7">
    <source>
        <dbReference type="ARBA" id="ARBA00023136"/>
    </source>
</evidence>
<dbReference type="GO" id="GO:0006940">
    <property type="term" value="P:regulation of smooth muscle contraction"/>
    <property type="evidence" value="ECO:0007669"/>
    <property type="project" value="InterPro"/>
</dbReference>
<dbReference type="FunFam" id="1.20.1070.10:FF:000100">
    <property type="entry name" value="alpha-2B adrenergic receptor"/>
    <property type="match status" value="1"/>
</dbReference>
<dbReference type="SUPFAM" id="SSF69593">
    <property type="entry name" value="Glycerol-3-phosphate (1)-acyltransferase"/>
    <property type="match status" value="1"/>
</dbReference>
<evidence type="ECO:0000256" key="6">
    <source>
        <dbReference type="ARBA" id="ARBA00023040"/>
    </source>
</evidence>
<dbReference type="PROSITE" id="PS00237">
    <property type="entry name" value="G_PROTEIN_RECEP_F1_1"/>
    <property type="match status" value="1"/>
</dbReference>
<keyword evidence="12" id="KW-0449">Lipoprotein</keyword>